<protein>
    <submittedName>
        <fullName evidence="3">Uncharacterized protein</fullName>
    </submittedName>
</protein>
<dbReference type="KEGG" id="ttd:A3L14_01815"/>
<keyword evidence="1" id="KW-0472">Membrane</keyword>
<feature type="transmembrane region" description="Helical" evidence="1">
    <location>
        <begin position="81"/>
        <end position="101"/>
    </location>
</feature>
<dbReference type="OrthoDB" id="100134at2157"/>
<dbReference type="RefSeq" id="WP_055429148.1">
    <property type="nucleotide sequence ID" value="NZ_CP015105.1"/>
</dbReference>
<reference evidence="2 7" key="2">
    <citation type="submission" date="2016-04" db="EMBL/GenBank/DDBJ databases">
        <title>Complete genome sequence of Thermococcus thioreducens type strain OGL-20P.</title>
        <authorList>
            <person name="Oger P.M."/>
        </authorList>
    </citation>
    <scope>NUCLEOTIDE SEQUENCE [LARGE SCALE GENOMIC DNA]</scope>
    <source>
        <strain evidence="2 7">OGL-20P</strain>
    </source>
</reference>
<organism evidence="3 5">
    <name type="scientific">Thermococcus thioreducens</name>
    <dbReference type="NCBI Taxonomy" id="277988"/>
    <lineage>
        <taxon>Archaea</taxon>
        <taxon>Methanobacteriati</taxon>
        <taxon>Methanobacteriota</taxon>
        <taxon>Thermococci</taxon>
        <taxon>Thermococcales</taxon>
        <taxon>Thermococcaceae</taxon>
        <taxon>Thermococcus</taxon>
    </lineage>
</organism>
<evidence type="ECO:0000313" key="6">
    <source>
        <dbReference type="Proteomes" id="UP000182125"/>
    </source>
</evidence>
<dbReference type="PATRIC" id="fig|277988.4.peg.965"/>
<gene>
    <name evidence="2" type="ORF">A3L14_01815</name>
    <name evidence="3" type="ORF">AMR53_04625</name>
    <name evidence="4" type="ORF">SAMN05216170_1919</name>
</gene>
<feature type="transmembrane region" description="Helical" evidence="1">
    <location>
        <begin position="36"/>
        <end position="69"/>
    </location>
</feature>
<sequence length="160" mass="17983">MGHKGLITVLKILAYGWMFYIPQIVALSVLGKLAGYSGLLAIFIAASVGYTLRALLMMAISVGLMSIIFWKKPSIEFFKYFLPLSCWGILSLLLRFANLIVPQILQVRILIEQISLVMAWFVSYYRLGTLFRTDKNTTMWPIVGALLIGILVFLLLPPPI</sequence>
<proteinExistence type="predicted"/>
<accession>A0A0Q2UPE3</accession>
<dbReference type="Proteomes" id="UP000250136">
    <property type="component" value="Chromosome"/>
</dbReference>
<keyword evidence="7" id="KW-1185">Reference proteome</keyword>
<dbReference type="STRING" id="277988.SAMN05216170_1919"/>
<dbReference type="AlphaFoldDB" id="A0A0Q2UPE3"/>
<keyword evidence="1" id="KW-0812">Transmembrane</keyword>
<dbReference type="GeneID" id="33333119"/>
<evidence type="ECO:0000313" key="3">
    <source>
        <dbReference type="EMBL" id="KQH82568.1"/>
    </source>
</evidence>
<dbReference type="EMBL" id="CP015105">
    <property type="protein sequence ID" value="ASJ11700.1"/>
    <property type="molecule type" value="Genomic_DNA"/>
</dbReference>
<reference evidence="3 5" key="1">
    <citation type="submission" date="2015-08" db="EMBL/GenBank/DDBJ databases">
        <title>Thermococcus thioreducens DSM 14981 genome sequencing.</title>
        <authorList>
            <person name="Hong S.-J."/>
            <person name="Kim M.-C."/>
            <person name="Shin J.-H."/>
        </authorList>
    </citation>
    <scope>NUCLEOTIDE SEQUENCE [LARGE SCALE GENOMIC DNA]</scope>
    <source>
        <strain evidence="3 5">DSM 14981</strain>
    </source>
</reference>
<keyword evidence="1" id="KW-1133">Transmembrane helix</keyword>
<dbReference type="Proteomes" id="UP000051862">
    <property type="component" value="Unassembled WGS sequence"/>
</dbReference>
<feature type="transmembrane region" description="Helical" evidence="1">
    <location>
        <begin position="12"/>
        <end position="30"/>
    </location>
</feature>
<name>A0A0Q2UPE3_9EURY</name>
<feature type="transmembrane region" description="Helical" evidence="1">
    <location>
        <begin position="107"/>
        <end position="127"/>
    </location>
</feature>
<dbReference type="EMBL" id="FOIW01000002">
    <property type="protein sequence ID" value="SEW15361.1"/>
    <property type="molecule type" value="Genomic_DNA"/>
</dbReference>
<evidence type="ECO:0000313" key="2">
    <source>
        <dbReference type="EMBL" id="ASJ11700.1"/>
    </source>
</evidence>
<dbReference type="EMBL" id="LIXN01000007">
    <property type="protein sequence ID" value="KQH82568.1"/>
    <property type="molecule type" value="Genomic_DNA"/>
</dbReference>
<feature type="transmembrane region" description="Helical" evidence="1">
    <location>
        <begin position="139"/>
        <end position="156"/>
    </location>
</feature>
<evidence type="ECO:0000256" key="1">
    <source>
        <dbReference type="SAM" id="Phobius"/>
    </source>
</evidence>
<evidence type="ECO:0000313" key="4">
    <source>
        <dbReference type="EMBL" id="SEW15361.1"/>
    </source>
</evidence>
<reference evidence="4 6" key="3">
    <citation type="submission" date="2016-10" db="EMBL/GenBank/DDBJ databases">
        <authorList>
            <person name="de Groot N.N."/>
        </authorList>
    </citation>
    <scope>NUCLEOTIDE SEQUENCE [LARGE SCALE GENOMIC DNA]</scope>
    <source>
        <strain evidence="4 6">OGL-20</strain>
    </source>
</reference>
<evidence type="ECO:0000313" key="7">
    <source>
        <dbReference type="Proteomes" id="UP000250136"/>
    </source>
</evidence>
<dbReference type="Proteomes" id="UP000182125">
    <property type="component" value="Unassembled WGS sequence"/>
</dbReference>
<evidence type="ECO:0000313" key="5">
    <source>
        <dbReference type="Proteomes" id="UP000051862"/>
    </source>
</evidence>